<protein>
    <submittedName>
        <fullName evidence="4">PQQ-dependent sugar dehydrogenase</fullName>
    </submittedName>
</protein>
<dbReference type="CDD" id="cd00146">
    <property type="entry name" value="PKD"/>
    <property type="match status" value="1"/>
</dbReference>
<dbReference type="SUPFAM" id="SSF49899">
    <property type="entry name" value="Concanavalin A-like lectins/glucanases"/>
    <property type="match status" value="1"/>
</dbReference>
<dbReference type="SMART" id="SM00089">
    <property type="entry name" value="PKD"/>
    <property type="match status" value="1"/>
</dbReference>
<evidence type="ECO:0000256" key="1">
    <source>
        <dbReference type="SAM" id="MobiDB-lite"/>
    </source>
</evidence>
<feature type="compositionally biased region" description="Pro residues" evidence="1">
    <location>
        <begin position="887"/>
        <end position="929"/>
    </location>
</feature>
<dbReference type="PROSITE" id="PS50093">
    <property type="entry name" value="PKD"/>
    <property type="match status" value="1"/>
</dbReference>
<dbReference type="InterPro" id="IPR022409">
    <property type="entry name" value="PKD/Chitinase_dom"/>
</dbReference>
<dbReference type="SUPFAM" id="SSF50952">
    <property type="entry name" value="Soluble quinoprotein glucose dehydrogenase"/>
    <property type="match status" value="1"/>
</dbReference>
<sequence length="1055" mass="112124">MRRLVGLLVVLGAFAGAASASATPVLPSGLTQTTAWSNLGNPTVIRFAPDGRVFIASKSGIINVFDNLSDTSPQPYADLRNKVHDFWDRGLLGMALDPQFTSSRPYVYVLYAYDKAPNSTLQPRWGDKCDSPPGATDDGCVISGRLSRLAPDGTETVLIEDWCQQYPSHSTGSIEFGPDGQLYVSSGDGASFNWADYGQDGNPVNPCGDPGAPDRAASQGGALRSQAFRRPAGQKVSLDGSILRVNPDTGAASAGNPAISDANPERRRIIAYGLRNPFRIAFRPGTSEVWSGDVGWNTHEEINRTQNLAQVRNYGWPCYEGGARTSYETLNNGSCKTLYGQGAGAHTAPYYAYGHAEKVVAGEKCPSGSSSISGLTFYTGTTLGAEYRDALFFSDYSRRCIWVALRGTDGLPDMSTRRTFASNADGPVWLTQGPDGALYYADLLGGSIKRIQADNVAPTARISATPTAGVVPLKVDFDGSGSTDPDRQTLAYAWDLDGDNQYDDSTAARPSFTYRSPGVVTVRLRVTDPRGLTGTASQAITIGAPPTLTLDVPTTPWAVGDTVRFSGSARSSAGVTLPASSLTWSLRLRHCSRLDAASCHTHPVQDYAGVASGSFVAPDHEYPSHLELTVTAVDSSGLRTTETVTLMPKTADLTVTSEPAGLLASLGSETLLTPFTRTVLARSLNDVGAAPQQVFEDGEWTFAGWAGSSPDGRVTAPQSGATTITARFTRPPRTSLAGTELVGSHVGTAQPGRGSIFQMTGAVTGTANSLRVWLDQSSRASRMMLGLYSDRTGAPGALLGSGSIERPVAGAWNTAYLPAGVPIVTGRSYWLALHNPPDSAGTLAWADRAAASRAAQHASFSAFPATWLTGSWQPDGHVSGGAWPDTAPDPEPTPPAPTPTPEPTATPTVDPPAPPQLNPAPLPPPSVDVPPAGPRLVGLWIKSLRLKNTRMGFILRGPRTDAAFTLTARVYAQRSGTILKRGSAFRLTTRALTVPRNRWTRVAMTFDGRTLRTYRNGRLVSAKRTARPGTDEWRVGGFTGRVDDIRLYDGLVDVR</sequence>
<feature type="signal peptide" evidence="2">
    <location>
        <begin position="1"/>
        <end position="22"/>
    </location>
</feature>
<evidence type="ECO:0000256" key="2">
    <source>
        <dbReference type="SAM" id="SignalP"/>
    </source>
</evidence>
<gene>
    <name evidence="4" type="ORF">OJ962_24385</name>
</gene>
<dbReference type="PANTHER" id="PTHR19328:SF13">
    <property type="entry name" value="HIPL1 PROTEIN"/>
    <property type="match status" value="1"/>
</dbReference>
<dbReference type="InterPro" id="IPR011041">
    <property type="entry name" value="Quinoprot_gluc/sorb_DH_b-prop"/>
</dbReference>
<dbReference type="InterPro" id="IPR012938">
    <property type="entry name" value="Glc/Sorbosone_DH"/>
</dbReference>
<evidence type="ECO:0000313" key="4">
    <source>
        <dbReference type="EMBL" id="MDA0140658.1"/>
    </source>
</evidence>
<evidence type="ECO:0000259" key="3">
    <source>
        <dbReference type="PROSITE" id="PS50093"/>
    </source>
</evidence>
<dbReference type="InterPro" id="IPR035986">
    <property type="entry name" value="PKD_dom_sf"/>
</dbReference>
<dbReference type="InterPro" id="IPR013320">
    <property type="entry name" value="ConA-like_dom_sf"/>
</dbReference>
<dbReference type="Proteomes" id="UP001147700">
    <property type="component" value="Unassembled WGS sequence"/>
</dbReference>
<dbReference type="SUPFAM" id="SSF49299">
    <property type="entry name" value="PKD domain"/>
    <property type="match status" value="1"/>
</dbReference>
<keyword evidence="2" id="KW-0732">Signal</keyword>
<feature type="chain" id="PRO_5046156411" evidence="2">
    <location>
        <begin position="23"/>
        <end position="1055"/>
    </location>
</feature>
<dbReference type="PANTHER" id="PTHR19328">
    <property type="entry name" value="HEDGEHOG-INTERACTING PROTEIN"/>
    <property type="match status" value="1"/>
</dbReference>
<proteinExistence type="predicted"/>
<dbReference type="InterPro" id="IPR000601">
    <property type="entry name" value="PKD_dom"/>
</dbReference>
<dbReference type="Gene3D" id="2.120.10.30">
    <property type="entry name" value="TolB, C-terminal domain"/>
    <property type="match status" value="1"/>
</dbReference>
<evidence type="ECO:0000313" key="5">
    <source>
        <dbReference type="Proteomes" id="UP001147700"/>
    </source>
</evidence>
<dbReference type="Pfam" id="PF13385">
    <property type="entry name" value="Laminin_G_3"/>
    <property type="match status" value="1"/>
</dbReference>
<dbReference type="Gene3D" id="2.60.120.200">
    <property type="match status" value="1"/>
</dbReference>
<dbReference type="InterPro" id="IPR011042">
    <property type="entry name" value="6-blade_b-propeller_TolB-like"/>
</dbReference>
<dbReference type="Pfam" id="PF18911">
    <property type="entry name" value="PKD_4"/>
    <property type="match status" value="1"/>
</dbReference>
<keyword evidence="5" id="KW-1185">Reference proteome</keyword>
<comment type="caution">
    <text evidence="4">The sequence shown here is derived from an EMBL/GenBank/DDBJ whole genome shotgun (WGS) entry which is preliminary data.</text>
</comment>
<dbReference type="Gene3D" id="2.60.40.10">
    <property type="entry name" value="Immunoglobulins"/>
    <property type="match status" value="1"/>
</dbReference>
<reference evidence="4" key="1">
    <citation type="submission" date="2022-10" db="EMBL/GenBank/DDBJ databases">
        <title>The WGS of Solirubrobacter sp. CPCC 204708.</title>
        <authorList>
            <person name="Jiang Z."/>
        </authorList>
    </citation>
    <scope>NUCLEOTIDE SEQUENCE</scope>
    <source>
        <strain evidence="4">CPCC 204708</strain>
    </source>
</reference>
<organism evidence="4 5">
    <name type="scientific">Solirubrobacter deserti</name>
    <dbReference type="NCBI Taxonomy" id="2282478"/>
    <lineage>
        <taxon>Bacteria</taxon>
        <taxon>Bacillati</taxon>
        <taxon>Actinomycetota</taxon>
        <taxon>Thermoleophilia</taxon>
        <taxon>Solirubrobacterales</taxon>
        <taxon>Solirubrobacteraceae</taxon>
        <taxon>Solirubrobacter</taxon>
    </lineage>
</organism>
<feature type="region of interest" description="Disordered" evidence="1">
    <location>
        <begin position="874"/>
        <end position="929"/>
    </location>
</feature>
<dbReference type="EMBL" id="JAPCID010000043">
    <property type="protein sequence ID" value="MDA0140658.1"/>
    <property type="molecule type" value="Genomic_DNA"/>
</dbReference>
<dbReference type="RefSeq" id="WP_202958244.1">
    <property type="nucleotide sequence ID" value="NZ_JAPCID010000043.1"/>
</dbReference>
<feature type="region of interest" description="Disordered" evidence="1">
    <location>
        <begin position="197"/>
        <end position="235"/>
    </location>
</feature>
<accession>A0ABT4RQ08</accession>
<dbReference type="Pfam" id="PF07995">
    <property type="entry name" value="GSDH"/>
    <property type="match status" value="2"/>
</dbReference>
<name>A0ABT4RQ08_9ACTN</name>
<feature type="domain" description="PKD" evidence="3">
    <location>
        <begin position="458"/>
        <end position="542"/>
    </location>
</feature>
<dbReference type="InterPro" id="IPR013783">
    <property type="entry name" value="Ig-like_fold"/>
</dbReference>